<dbReference type="SUPFAM" id="SSF51905">
    <property type="entry name" value="FAD/NAD(P)-binding domain"/>
    <property type="match status" value="1"/>
</dbReference>
<dbReference type="Gene3D" id="3.50.50.60">
    <property type="entry name" value="FAD/NAD(P)-binding domain"/>
    <property type="match status" value="1"/>
</dbReference>
<dbReference type="Pfam" id="PF01266">
    <property type="entry name" value="DAO"/>
    <property type="match status" value="1"/>
</dbReference>
<accession>A0A160TQL2</accession>
<dbReference type="EMBL" id="CZRL01000073">
    <property type="protein sequence ID" value="CUS51927.1"/>
    <property type="molecule type" value="Genomic_DNA"/>
</dbReference>
<dbReference type="Gene3D" id="3.30.9.10">
    <property type="entry name" value="D-Amino Acid Oxidase, subunit A, domain 2"/>
    <property type="match status" value="1"/>
</dbReference>
<dbReference type="InterPro" id="IPR006076">
    <property type="entry name" value="FAD-dep_OxRdtase"/>
</dbReference>
<dbReference type="GO" id="GO:0005737">
    <property type="term" value="C:cytoplasm"/>
    <property type="evidence" value="ECO:0007669"/>
    <property type="project" value="TreeGrafter"/>
</dbReference>
<proteinExistence type="predicted"/>
<dbReference type="PANTHER" id="PTHR13847:SF281">
    <property type="entry name" value="FAD DEPENDENT OXIDOREDUCTASE DOMAIN-CONTAINING PROTEIN"/>
    <property type="match status" value="1"/>
</dbReference>
<sequence>MNQSIFSADFKPDPYWWDRTPRPTPLEASLPDQADVVIVGSGYTGLNAGLVTSRAGLSTVIVDAEQPGWGCSSRNGGQVSGEVKPSYKALARLHGPAQAYAIIAEARSALRWVGDFINDEGIDCDYRHCGRFHAAHSAQQYTTQKQEFKSQVKGLERDGHLVDKTQIKNEVDSPFYHGGLVISEHASLDPARYHQGLYERALASGCQVVDNCRVQNIVRNTDGFNLSTAKGQIRAGKVIVATSGYTGSATPWHQRRIIPIGSYMLATEMLDPDLALSLIPNDRVVSDTRKLVVYYRLSPDGRRILFGGRVSHKETDPIRSAGPLRLEMLRIFPQLTGAKVTHSWMGFVGYTFDNLPHLGEDNGLFYAMGYCGSGICLSSYFGHRLGQQALGIPDATIPMNGLKFETRPFYHGNPWFLGPTIRYYQIRDRFN</sequence>
<dbReference type="AlphaFoldDB" id="A0A160TQL2"/>
<evidence type="ECO:0000259" key="1">
    <source>
        <dbReference type="Pfam" id="PF01266"/>
    </source>
</evidence>
<reference evidence="2" key="1">
    <citation type="submission" date="2015-10" db="EMBL/GenBank/DDBJ databases">
        <authorList>
            <person name="Gilbert D.G."/>
        </authorList>
    </citation>
    <scope>NUCLEOTIDE SEQUENCE</scope>
</reference>
<gene>
    <name evidence="2" type="ORF">MGWOODY_XGa269</name>
</gene>
<name>A0A160TQL2_9ZZZZ</name>
<protein>
    <submittedName>
        <fullName evidence="2">Oxidoreductase</fullName>
    </submittedName>
</protein>
<dbReference type="InterPro" id="IPR036188">
    <property type="entry name" value="FAD/NAD-bd_sf"/>
</dbReference>
<evidence type="ECO:0000313" key="2">
    <source>
        <dbReference type="EMBL" id="CUS51927.1"/>
    </source>
</evidence>
<feature type="domain" description="FAD dependent oxidoreductase" evidence="1">
    <location>
        <begin position="35"/>
        <end position="385"/>
    </location>
</feature>
<organism evidence="2">
    <name type="scientific">hydrothermal vent metagenome</name>
    <dbReference type="NCBI Taxonomy" id="652676"/>
    <lineage>
        <taxon>unclassified sequences</taxon>
        <taxon>metagenomes</taxon>
        <taxon>ecological metagenomes</taxon>
    </lineage>
</organism>
<dbReference type="PANTHER" id="PTHR13847">
    <property type="entry name" value="SARCOSINE DEHYDROGENASE-RELATED"/>
    <property type="match status" value="1"/>
</dbReference>